<dbReference type="InterPro" id="IPR001660">
    <property type="entry name" value="SAM"/>
</dbReference>
<dbReference type="SUPFAM" id="SSF57850">
    <property type="entry name" value="RING/U-box"/>
    <property type="match status" value="1"/>
</dbReference>
<keyword evidence="10" id="KW-0012">Acyltransferase</keyword>
<keyword evidence="1" id="KW-0433">Leucine-rich repeat</keyword>
<dbReference type="GO" id="GO:0008270">
    <property type="term" value="F:zinc ion binding"/>
    <property type="evidence" value="ECO:0007669"/>
    <property type="project" value="UniProtKB-KW"/>
</dbReference>
<dbReference type="Gene3D" id="3.30.40.10">
    <property type="entry name" value="Zinc/RING finger domain, C3HC4 (zinc finger)"/>
    <property type="match status" value="1"/>
</dbReference>
<dbReference type="OrthoDB" id="1711136at2759"/>
<dbReference type="SMART" id="SM00184">
    <property type="entry name" value="RING"/>
    <property type="match status" value="1"/>
</dbReference>
<evidence type="ECO:0000313" key="10">
    <source>
        <dbReference type="EMBL" id="VDI68855.1"/>
    </source>
</evidence>
<dbReference type="CDD" id="cd16515">
    <property type="entry name" value="RING-HC_LRSAM1"/>
    <property type="match status" value="1"/>
</dbReference>
<sequence length="795" mass="92200">MGHHVSKDKKRSSNNLTTPKGKKSAKKPGGLLSSSKGAGQPKGATQTSKTESSKKKMPFLRFQSSQAKKRYQDQMFEAENNPEPNIDVSNCELDEIPDDLYSACNYLQKEALLLNNNWLSGIDKPDRLNDFRTLRVLDLHHNEIKNLPENIHQLENLQVLNIENNKLSKLPSSIGKLRHLQTLNIKSNRLHSFPEEICNLKSLRTLDISGNKIVRLSKQFYKVRTLETLILDPEQMHYPPSDECCKGTEAIMIFICSDNQIEYLPPSNFLLDVLDIPTSPSKVSQSLAKHLRDEESLQKSVDDYNTQMDRKRQEFANIERKMQQEENEQAEIAVKMNINRNKYLDEVVQDSDKMDKELEVISHKKDEERRKLLQELEKIENGVNRLIEDMMAENKRVKQVEQWIDELEEERMKDDDWCSVQYEEYQKLRKQEILENMQNLLNDINAQEALRLQNLGQKDETMKLALHSEEVASYQQVEDVLLNKEIGHTIVTDLYIQQEKAQRDAFEVLQLQKDARIQRITEQITMIEEELYNLTLVELEKRQMKATLEASLLEEKRHSLINMLEQLMEEQENRRMELKKRLIEMEQQKDDDETDYWLVQYQRLLDSKPQAVIDRERQLATDVVTILEDSRAGEYIPVFTRHRMTPETILDITDDELKQIGVHELGLRKAILKNISKYRAQRKLGNGKESAANLINKEKEAMLAEKGEHPQPTAPPTPTDETAQPFLRRSTSRQASILARGVNSECVVCMDNQSDVIFLKCGHVCTCQKCSEPLNQCPLCRGEIVSRIKLLSNPR</sequence>
<dbReference type="PANTHER" id="PTHR48051">
    <property type="match status" value="1"/>
</dbReference>
<protein>
    <submittedName>
        <fullName evidence="10">E3 ubiquitin-protein ligase LRSAM1</fullName>
        <ecNumber evidence="10">2.3.2.27</ecNumber>
    </submittedName>
</protein>
<dbReference type="PROSITE" id="PS50089">
    <property type="entry name" value="ZF_RING_2"/>
    <property type="match status" value="1"/>
</dbReference>
<dbReference type="SMART" id="SM00364">
    <property type="entry name" value="LRR_BAC"/>
    <property type="match status" value="4"/>
</dbReference>
<evidence type="ECO:0000256" key="6">
    <source>
        <dbReference type="SAM" id="Coils"/>
    </source>
</evidence>
<evidence type="ECO:0000256" key="1">
    <source>
        <dbReference type="ARBA" id="ARBA00022614"/>
    </source>
</evidence>
<dbReference type="Proteomes" id="UP000596742">
    <property type="component" value="Unassembled WGS sequence"/>
</dbReference>
<dbReference type="EC" id="2.3.2.27" evidence="10"/>
<keyword evidence="11" id="KW-1185">Reference proteome</keyword>
<dbReference type="PANTHER" id="PTHR48051:SF47">
    <property type="entry name" value="LEUCINE RICH REPEAT AND STERILE ALPHA MOTIF CONTAINING 1"/>
    <property type="match status" value="1"/>
</dbReference>
<keyword evidence="2" id="KW-0677">Repeat</keyword>
<dbReference type="InterPro" id="IPR001611">
    <property type="entry name" value="Leu-rich_rpt"/>
</dbReference>
<feature type="coiled-coil region" evidence="6">
    <location>
        <begin position="536"/>
        <end position="595"/>
    </location>
</feature>
<evidence type="ECO:0000259" key="8">
    <source>
        <dbReference type="PROSITE" id="PS50089"/>
    </source>
</evidence>
<dbReference type="InterPro" id="IPR032675">
    <property type="entry name" value="LRR_dom_sf"/>
</dbReference>
<keyword evidence="3 5" id="KW-0863">Zinc-finger</keyword>
<feature type="compositionally biased region" description="Basic residues" evidence="7">
    <location>
        <begin position="1"/>
        <end position="12"/>
    </location>
</feature>
<reference evidence="10" key="1">
    <citation type="submission" date="2018-11" db="EMBL/GenBank/DDBJ databases">
        <authorList>
            <person name="Alioto T."/>
            <person name="Alioto T."/>
        </authorList>
    </citation>
    <scope>NUCLEOTIDE SEQUENCE</scope>
</reference>
<feature type="domain" description="SAM" evidence="9">
    <location>
        <begin position="622"/>
        <end position="681"/>
    </location>
</feature>
<dbReference type="Gene3D" id="3.80.10.10">
    <property type="entry name" value="Ribonuclease Inhibitor"/>
    <property type="match status" value="1"/>
</dbReference>
<feature type="domain" description="RING-type" evidence="8">
    <location>
        <begin position="746"/>
        <end position="781"/>
    </location>
</feature>
<feature type="compositionally biased region" description="Low complexity" evidence="7">
    <location>
        <begin position="27"/>
        <end position="50"/>
    </location>
</feature>
<dbReference type="InterPro" id="IPR003591">
    <property type="entry name" value="Leu-rich_rpt_typical-subtyp"/>
</dbReference>
<accession>A0A8B6GTB2</accession>
<dbReference type="InterPro" id="IPR055414">
    <property type="entry name" value="LRR_R13L4/SHOC2-like"/>
</dbReference>
<evidence type="ECO:0000259" key="9">
    <source>
        <dbReference type="PROSITE" id="PS50105"/>
    </source>
</evidence>
<dbReference type="GO" id="GO:0005737">
    <property type="term" value="C:cytoplasm"/>
    <property type="evidence" value="ECO:0007669"/>
    <property type="project" value="TreeGrafter"/>
</dbReference>
<keyword evidence="6" id="KW-0175">Coiled coil</keyword>
<dbReference type="SMART" id="SM00454">
    <property type="entry name" value="SAM"/>
    <property type="match status" value="1"/>
</dbReference>
<dbReference type="InterPro" id="IPR050216">
    <property type="entry name" value="LRR_domain-containing"/>
</dbReference>
<feature type="coiled-coil region" evidence="6">
    <location>
        <begin position="294"/>
        <end position="335"/>
    </location>
</feature>
<organism evidence="10 11">
    <name type="scientific">Mytilus galloprovincialis</name>
    <name type="common">Mediterranean mussel</name>
    <dbReference type="NCBI Taxonomy" id="29158"/>
    <lineage>
        <taxon>Eukaryota</taxon>
        <taxon>Metazoa</taxon>
        <taxon>Spiralia</taxon>
        <taxon>Lophotrochozoa</taxon>
        <taxon>Mollusca</taxon>
        <taxon>Bivalvia</taxon>
        <taxon>Autobranchia</taxon>
        <taxon>Pteriomorphia</taxon>
        <taxon>Mytilida</taxon>
        <taxon>Mytiloidea</taxon>
        <taxon>Mytilidae</taxon>
        <taxon>Mytilinae</taxon>
        <taxon>Mytilus</taxon>
    </lineage>
</organism>
<dbReference type="SUPFAM" id="SSF47769">
    <property type="entry name" value="SAM/Pointed domain"/>
    <property type="match status" value="1"/>
</dbReference>
<comment type="caution">
    <text evidence="10">The sequence shown here is derived from an EMBL/GenBank/DDBJ whole genome shotgun (WGS) entry which is preliminary data.</text>
</comment>
<dbReference type="Gene3D" id="1.10.150.50">
    <property type="entry name" value="Transcription Factor, Ets-1"/>
    <property type="match status" value="1"/>
</dbReference>
<feature type="region of interest" description="Disordered" evidence="7">
    <location>
        <begin position="705"/>
        <end position="725"/>
    </location>
</feature>
<evidence type="ECO:0000256" key="4">
    <source>
        <dbReference type="ARBA" id="ARBA00022833"/>
    </source>
</evidence>
<dbReference type="PROSITE" id="PS50105">
    <property type="entry name" value="SAM_DOMAIN"/>
    <property type="match status" value="1"/>
</dbReference>
<gene>
    <name evidence="10" type="ORF">MGAL_10B079817</name>
</gene>
<dbReference type="Pfam" id="PF00536">
    <property type="entry name" value="SAM_1"/>
    <property type="match status" value="1"/>
</dbReference>
<dbReference type="Pfam" id="PF23598">
    <property type="entry name" value="LRR_14"/>
    <property type="match status" value="1"/>
</dbReference>
<evidence type="ECO:0000256" key="7">
    <source>
        <dbReference type="SAM" id="MobiDB-lite"/>
    </source>
</evidence>
<keyword evidence="4" id="KW-0862">Zinc</keyword>
<evidence type="ECO:0000256" key="2">
    <source>
        <dbReference type="ARBA" id="ARBA00022737"/>
    </source>
</evidence>
<dbReference type="PROSITE" id="PS51450">
    <property type="entry name" value="LRR"/>
    <property type="match status" value="2"/>
</dbReference>
<evidence type="ECO:0000313" key="11">
    <source>
        <dbReference type="Proteomes" id="UP000596742"/>
    </source>
</evidence>
<name>A0A8B6GTB2_MYTGA</name>
<dbReference type="InterPro" id="IPR001841">
    <property type="entry name" value="Znf_RING"/>
</dbReference>
<dbReference type="SMART" id="SM00369">
    <property type="entry name" value="LRR_TYP"/>
    <property type="match status" value="4"/>
</dbReference>
<dbReference type="SUPFAM" id="SSF52058">
    <property type="entry name" value="L domain-like"/>
    <property type="match status" value="1"/>
</dbReference>
<feature type="region of interest" description="Disordered" evidence="7">
    <location>
        <begin position="1"/>
        <end position="61"/>
    </location>
</feature>
<dbReference type="Pfam" id="PF13920">
    <property type="entry name" value="zf-C3HC4_3"/>
    <property type="match status" value="1"/>
</dbReference>
<evidence type="ECO:0000256" key="3">
    <source>
        <dbReference type="ARBA" id="ARBA00022771"/>
    </source>
</evidence>
<proteinExistence type="predicted"/>
<keyword evidence="3 5" id="KW-0479">Metal-binding</keyword>
<dbReference type="GO" id="GO:0061630">
    <property type="term" value="F:ubiquitin protein ligase activity"/>
    <property type="evidence" value="ECO:0007669"/>
    <property type="project" value="UniProtKB-EC"/>
</dbReference>
<dbReference type="EMBL" id="UYJE01008966">
    <property type="protein sequence ID" value="VDI68855.1"/>
    <property type="molecule type" value="Genomic_DNA"/>
</dbReference>
<dbReference type="AlphaFoldDB" id="A0A8B6GTB2"/>
<dbReference type="InterPro" id="IPR013761">
    <property type="entry name" value="SAM/pointed_sf"/>
</dbReference>
<evidence type="ECO:0000256" key="5">
    <source>
        <dbReference type="PROSITE-ProRule" id="PRU00175"/>
    </source>
</evidence>
<keyword evidence="10" id="KW-0808">Transferase</keyword>
<feature type="coiled-coil region" evidence="6">
    <location>
        <begin position="369"/>
        <end position="450"/>
    </location>
</feature>
<dbReference type="InterPro" id="IPR013083">
    <property type="entry name" value="Znf_RING/FYVE/PHD"/>
</dbReference>